<keyword evidence="1" id="KW-0472">Membrane</keyword>
<name>A0ABM8I1S2_9FIRM</name>
<evidence type="ECO:0000256" key="1">
    <source>
        <dbReference type="SAM" id="Phobius"/>
    </source>
</evidence>
<protein>
    <recommendedName>
        <fullName evidence="4">ATP synthase F0 subunit 8</fullName>
    </recommendedName>
</protein>
<gene>
    <name evidence="2" type="ORF">Lac1_07370</name>
</gene>
<proteinExistence type="predicted"/>
<sequence length="114" mass="13011">MTAEVLSILVFAVVLVVVCWMFAEYWISVRSRGTGEDVGKLRFGSRTAFALTHFWKAVDDAGDIPKEKLRKEMSLVNQPGADRSFREVQCSTGRMADTKEVEVTRKKYKMKENM</sequence>
<keyword evidence="1" id="KW-0812">Transmembrane</keyword>
<evidence type="ECO:0008006" key="4">
    <source>
        <dbReference type="Google" id="ProtNLM"/>
    </source>
</evidence>
<dbReference type="EMBL" id="AP027742">
    <property type="protein sequence ID" value="BDZ76554.1"/>
    <property type="molecule type" value="Genomic_DNA"/>
</dbReference>
<feature type="transmembrane region" description="Helical" evidence="1">
    <location>
        <begin position="6"/>
        <end position="27"/>
    </location>
</feature>
<accession>A0ABM8I1S2</accession>
<evidence type="ECO:0000313" key="2">
    <source>
        <dbReference type="EMBL" id="BDZ76554.1"/>
    </source>
</evidence>
<dbReference type="RefSeq" id="WP_256194837.1">
    <property type="nucleotide sequence ID" value="NZ_AP027742.1"/>
</dbReference>
<reference evidence="3" key="1">
    <citation type="journal article" date="2023" name="Int. J. Syst. Evol. Microbiol.">
        <title>Claveliimonas bilis gen. nov., sp. nov., deoxycholic acid-producing bacteria isolated from human faeces, and reclassification of Sellimonas monacensis Zenner et al. 2021 as Claveliimonas monacensis comb. nov.</title>
        <authorList>
            <person name="Hisatomi A."/>
            <person name="Kastawa N.W.E.P.G."/>
            <person name="Song I."/>
            <person name="Ohkuma M."/>
            <person name="Fukiya S."/>
            <person name="Sakamoto M."/>
        </authorList>
    </citation>
    <scope>NUCLEOTIDE SEQUENCE [LARGE SCALE GENOMIC DNA]</scope>
    <source>
        <strain evidence="3">12BBH14</strain>
    </source>
</reference>
<evidence type="ECO:0000313" key="3">
    <source>
        <dbReference type="Proteomes" id="UP001305815"/>
    </source>
</evidence>
<keyword evidence="3" id="KW-1185">Reference proteome</keyword>
<keyword evidence="1" id="KW-1133">Transmembrane helix</keyword>
<organism evidence="2 3">
    <name type="scientific">Claveliimonas bilis</name>
    <dbReference type="NCBI Taxonomy" id="3028070"/>
    <lineage>
        <taxon>Bacteria</taxon>
        <taxon>Bacillati</taxon>
        <taxon>Bacillota</taxon>
        <taxon>Clostridia</taxon>
        <taxon>Lachnospirales</taxon>
        <taxon>Lachnospiraceae</taxon>
        <taxon>Claveliimonas</taxon>
    </lineage>
</organism>
<dbReference type="Proteomes" id="UP001305815">
    <property type="component" value="Chromosome"/>
</dbReference>